<feature type="non-terminal residue" evidence="1">
    <location>
        <position position="1"/>
    </location>
</feature>
<keyword evidence="2" id="KW-1185">Reference proteome</keyword>
<comment type="caution">
    <text evidence="1">The sequence shown here is derived from an EMBL/GenBank/DDBJ whole genome shotgun (WGS) entry which is preliminary data.</text>
</comment>
<gene>
    <name evidence="1" type="ORF">B0H17DRAFT_963377</name>
</gene>
<protein>
    <recommendedName>
        <fullName evidence="3">Tick transposon</fullName>
    </recommendedName>
</protein>
<evidence type="ECO:0000313" key="2">
    <source>
        <dbReference type="Proteomes" id="UP001221757"/>
    </source>
</evidence>
<reference evidence="1" key="1">
    <citation type="submission" date="2023-03" db="EMBL/GenBank/DDBJ databases">
        <title>Massive genome expansion in bonnet fungi (Mycena s.s.) driven by repeated elements and novel gene families across ecological guilds.</title>
        <authorList>
            <consortium name="Lawrence Berkeley National Laboratory"/>
            <person name="Harder C.B."/>
            <person name="Miyauchi S."/>
            <person name="Viragh M."/>
            <person name="Kuo A."/>
            <person name="Thoen E."/>
            <person name="Andreopoulos B."/>
            <person name="Lu D."/>
            <person name="Skrede I."/>
            <person name="Drula E."/>
            <person name="Henrissat B."/>
            <person name="Morin E."/>
            <person name="Kohler A."/>
            <person name="Barry K."/>
            <person name="LaButti K."/>
            <person name="Morin E."/>
            <person name="Salamov A."/>
            <person name="Lipzen A."/>
            <person name="Mereny Z."/>
            <person name="Hegedus B."/>
            <person name="Baldrian P."/>
            <person name="Stursova M."/>
            <person name="Weitz H."/>
            <person name="Taylor A."/>
            <person name="Grigoriev I.V."/>
            <person name="Nagy L.G."/>
            <person name="Martin F."/>
            <person name="Kauserud H."/>
        </authorList>
    </citation>
    <scope>NUCLEOTIDE SEQUENCE</scope>
    <source>
        <strain evidence="1">CBHHK067</strain>
    </source>
</reference>
<proteinExistence type="predicted"/>
<evidence type="ECO:0008006" key="3">
    <source>
        <dbReference type="Google" id="ProtNLM"/>
    </source>
</evidence>
<accession>A0AAD7FLY5</accession>
<dbReference type="Proteomes" id="UP001221757">
    <property type="component" value="Unassembled WGS sequence"/>
</dbReference>
<organism evidence="1 2">
    <name type="scientific">Mycena rosella</name>
    <name type="common">Pink bonnet</name>
    <name type="synonym">Agaricus rosellus</name>
    <dbReference type="NCBI Taxonomy" id="1033263"/>
    <lineage>
        <taxon>Eukaryota</taxon>
        <taxon>Fungi</taxon>
        <taxon>Dikarya</taxon>
        <taxon>Basidiomycota</taxon>
        <taxon>Agaricomycotina</taxon>
        <taxon>Agaricomycetes</taxon>
        <taxon>Agaricomycetidae</taxon>
        <taxon>Agaricales</taxon>
        <taxon>Marasmiineae</taxon>
        <taxon>Mycenaceae</taxon>
        <taxon>Mycena</taxon>
    </lineage>
</organism>
<dbReference type="AlphaFoldDB" id="A0AAD7FLY5"/>
<dbReference type="EMBL" id="JARKIE010000583">
    <property type="protein sequence ID" value="KAJ7626485.1"/>
    <property type="molecule type" value="Genomic_DNA"/>
</dbReference>
<evidence type="ECO:0000313" key="1">
    <source>
        <dbReference type="EMBL" id="KAJ7626485.1"/>
    </source>
</evidence>
<sequence>VYLNAFLYRFHLAPSPDCDHCLVPETVSHFLLACARYSRHRLALILRLGTANLTLRRLISTKSDPAPVLSFVRDTARLPRYSL</sequence>
<name>A0AAD7FLY5_MYCRO</name>